<name>X1CVZ4_9ZZZZ</name>
<evidence type="ECO:0000313" key="1">
    <source>
        <dbReference type="EMBL" id="GAG97122.1"/>
    </source>
</evidence>
<sequence>MKKIKAFWHRLRLCYYILFKMEYYDIEDEQNTIERFMKDDNPH</sequence>
<dbReference type="AlphaFoldDB" id="X1CVZ4"/>
<reference evidence="1" key="1">
    <citation type="journal article" date="2014" name="Front. Microbiol.">
        <title>High frequency of phylogenetically diverse reductive dehalogenase-homologous genes in deep subseafloor sedimentary metagenomes.</title>
        <authorList>
            <person name="Kawai M."/>
            <person name="Futagami T."/>
            <person name="Toyoda A."/>
            <person name="Takaki Y."/>
            <person name="Nishi S."/>
            <person name="Hori S."/>
            <person name="Arai W."/>
            <person name="Tsubouchi T."/>
            <person name="Morono Y."/>
            <person name="Uchiyama I."/>
            <person name="Ito T."/>
            <person name="Fujiyama A."/>
            <person name="Inagaki F."/>
            <person name="Takami H."/>
        </authorList>
    </citation>
    <scope>NUCLEOTIDE SEQUENCE</scope>
    <source>
        <strain evidence="1">Expedition CK06-06</strain>
    </source>
</reference>
<dbReference type="EMBL" id="BART01029102">
    <property type="protein sequence ID" value="GAG97122.1"/>
    <property type="molecule type" value="Genomic_DNA"/>
</dbReference>
<proteinExistence type="predicted"/>
<organism evidence="1">
    <name type="scientific">marine sediment metagenome</name>
    <dbReference type="NCBI Taxonomy" id="412755"/>
    <lineage>
        <taxon>unclassified sequences</taxon>
        <taxon>metagenomes</taxon>
        <taxon>ecological metagenomes</taxon>
    </lineage>
</organism>
<accession>X1CVZ4</accession>
<protein>
    <submittedName>
        <fullName evidence="1">Uncharacterized protein</fullName>
    </submittedName>
</protein>
<gene>
    <name evidence="1" type="ORF">S01H4_51146</name>
</gene>
<comment type="caution">
    <text evidence="1">The sequence shown here is derived from an EMBL/GenBank/DDBJ whole genome shotgun (WGS) entry which is preliminary data.</text>
</comment>